<dbReference type="AlphaFoldDB" id="A0AA42LRB5"/>
<feature type="region of interest" description="Disordered" evidence="2">
    <location>
        <begin position="361"/>
        <end position="381"/>
    </location>
</feature>
<keyword evidence="1" id="KW-0560">Oxidoreductase</keyword>
<protein>
    <submittedName>
        <fullName evidence="3">ArsO family NAD(P)H-dependent flavin-containing monooxygenase</fullName>
    </submittedName>
</protein>
<accession>A0AA42LRB5</accession>
<dbReference type="GO" id="GO:0004497">
    <property type="term" value="F:monooxygenase activity"/>
    <property type="evidence" value="ECO:0007669"/>
    <property type="project" value="UniProtKB-KW"/>
</dbReference>
<dbReference type="PANTHER" id="PTHR43539:SF78">
    <property type="entry name" value="FLAVIN-CONTAINING MONOOXYGENASE"/>
    <property type="match status" value="1"/>
</dbReference>
<dbReference type="Proteomes" id="UP001161094">
    <property type="component" value="Unassembled WGS sequence"/>
</dbReference>
<reference evidence="3" key="1">
    <citation type="submission" date="2022-09" db="EMBL/GenBank/DDBJ databases">
        <title>Intensive care unit water sources are persistently colonized with multi-drug resistant bacteria and are the site of extensive horizontal gene transfer of antibiotic resistance genes.</title>
        <authorList>
            <person name="Diorio-Toth L."/>
        </authorList>
    </citation>
    <scope>NUCLEOTIDE SEQUENCE</scope>
    <source>
        <strain evidence="3">GD03843</strain>
    </source>
</reference>
<evidence type="ECO:0000256" key="2">
    <source>
        <dbReference type="SAM" id="MobiDB-lite"/>
    </source>
</evidence>
<dbReference type="InterPro" id="IPR036188">
    <property type="entry name" value="FAD/NAD-bd_sf"/>
</dbReference>
<organism evidence="3 4">
    <name type="scientific">Achromobacter spanius</name>
    <dbReference type="NCBI Taxonomy" id="217203"/>
    <lineage>
        <taxon>Bacteria</taxon>
        <taxon>Pseudomonadati</taxon>
        <taxon>Pseudomonadota</taxon>
        <taxon>Betaproteobacteria</taxon>
        <taxon>Burkholderiales</taxon>
        <taxon>Alcaligenaceae</taxon>
        <taxon>Achromobacter</taxon>
    </lineage>
</organism>
<evidence type="ECO:0000313" key="3">
    <source>
        <dbReference type="EMBL" id="MDH0738096.1"/>
    </source>
</evidence>
<keyword evidence="3" id="KW-0503">Monooxygenase</keyword>
<dbReference type="Pfam" id="PF13738">
    <property type="entry name" value="Pyr_redox_3"/>
    <property type="match status" value="1"/>
</dbReference>
<dbReference type="SUPFAM" id="SSF51905">
    <property type="entry name" value="FAD/NAD(P)-binding domain"/>
    <property type="match status" value="2"/>
</dbReference>
<dbReference type="EMBL" id="JAOCDZ010000014">
    <property type="protein sequence ID" value="MDH0738096.1"/>
    <property type="molecule type" value="Genomic_DNA"/>
</dbReference>
<feature type="compositionally biased region" description="Low complexity" evidence="2">
    <location>
        <begin position="366"/>
        <end position="381"/>
    </location>
</feature>
<sequence length="381" mass="41036">MTLPSSARQVDVVIVGAGQSALALAYFLKRTSLDVVLLDASAQAGGAWTNGWDSLQLFSPAQWSSLPGWPMPAVPGYPTRDQVVEYLARYESRYGFNVHRPVVVNAVRKDESEFIVETDQGVWRSRAVVSATGTWSKPYVPPFEGASEFRGMQIHSAQYRSPAPFAGQRVLVVGGGNSGAQILAEVSRVADTTWVTQTEPLFLPDDVDGRVLFERATARWQAMQQGKQPDDLPGGFGDVVMVAPVREARERGVLHSVRPFLRFTPQGVVWPDGSATDVDAVIWCTGFRPALDHLAPLGVINAEGRVPLAGTQASAMPGLWLLGYGEWTGFASATLVGIMRTAKSTALEVAAYVQADPLAPRRVEAPASEPSSFDSPSSIPT</sequence>
<proteinExistence type="predicted"/>
<dbReference type="PANTHER" id="PTHR43539">
    <property type="entry name" value="FLAVIN-BINDING MONOOXYGENASE-LIKE PROTEIN (AFU_ORTHOLOGUE AFUA_4G09220)"/>
    <property type="match status" value="1"/>
</dbReference>
<dbReference type="PRINTS" id="PR00368">
    <property type="entry name" value="FADPNR"/>
</dbReference>
<dbReference type="PRINTS" id="PR00469">
    <property type="entry name" value="PNDRDTASEII"/>
</dbReference>
<dbReference type="InterPro" id="IPR050982">
    <property type="entry name" value="Auxin_biosynth/cation_transpt"/>
</dbReference>
<dbReference type="Gene3D" id="3.50.50.60">
    <property type="entry name" value="FAD/NAD(P)-binding domain"/>
    <property type="match status" value="1"/>
</dbReference>
<gene>
    <name evidence="3" type="ORF">N5D93_19925</name>
</gene>
<dbReference type="RefSeq" id="WP_279996267.1">
    <property type="nucleotide sequence ID" value="NZ_JAOCDZ010000014.1"/>
</dbReference>
<comment type="caution">
    <text evidence="3">The sequence shown here is derived from an EMBL/GenBank/DDBJ whole genome shotgun (WGS) entry which is preliminary data.</text>
</comment>
<dbReference type="NCBIfam" id="NF040505">
    <property type="entry name" value="ArsO_flavin_mono"/>
    <property type="match status" value="1"/>
</dbReference>
<evidence type="ECO:0000256" key="1">
    <source>
        <dbReference type="ARBA" id="ARBA00023002"/>
    </source>
</evidence>
<dbReference type="GO" id="GO:0050660">
    <property type="term" value="F:flavin adenine dinucleotide binding"/>
    <property type="evidence" value="ECO:0007669"/>
    <property type="project" value="TreeGrafter"/>
</dbReference>
<evidence type="ECO:0000313" key="4">
    <source>
        <dbReference type="Proteomes" id="UP001161094"/>
    </source>
</evidence>
<name>A0AA42LRB5_9BURK</name>